<dbReference type="Pfam" id="PF04316">
    <property type="entry name" value="FlgM"/>
    <property type="match status" value="1"/>
</dbReference>
<dbReference type="NCBIfam" id="TIGR03824">
    <property type="entry name" value="FlgM_jcvi"/>
    <property type="match status" value="1"/>
</dbReference>
<evidence type="ECO:0000256" key="1">
    <source>
        <dbReference type="ARBA" id="ARBA00005322"/>
    </source>
</evidence>
<gene>
    <name evidence="8" type="ORF">AS030_04040</name>
</gene>
<proteinExistence type="inferred from homology"/>
<keyword evidence="5" id="KW-0805">Transcription regulation</keyword>
<name>A0A0V8JCY6_9BACL</name>
<evidence type="ECO:0000256" key="5">
    <source>
        <dbReference type="ARBA" id="ARBA00023015"/>
    </source>
</evidence>
<protein>
    <recommendedName>
        <fullName evidence="2">Negative regulator of flagellin synthesis</fullName>
    </recommendedName>
</protein>
<dbReference type="RefSeq" id="WP_061968677.1">
    <property type="nucleotide sequence ID" value="NZ_FMAV01000001.1"/>
</dbReference>
<dbReference type="InterPro" id="IPR031316">
    <property type="entry name" value="FlgM_C"/>
</dbReference>
<keyword evidence="9" id="KW-1185">Reference proteome</keyword>
<accession>A0A0V8JCY6</accession>
<dbReference type="Gene3D" id="6.10.140.30">
    <property type="entry name" value="Anti-sigma-28 factor FlgM"/>
    <property type="match status" value="1"/>
</dbReference>
<comment type="similarity">
    <text evidence="1">Belongs to the FlgM family.</text>
</comment>
<keyword evidence="3" id="KW-0678">Repressor</keyword>
<evidence type="ECO:0000256" key="2">
    <source>
        <dbReference type="ARBA" id="ARBA00017823"/>
    </source>
</evidence>
<dbReference type="GO" id="GO:0044781">
    <property type="term" value="P:bacterial-type flagellum organization"/>
    <property type="evidence" value="ECO:0007669"/>
    <property type="project" value="UniProtKB-KW"/>
</dbReference>
<evidence type="ECO:0000259" key="7">
    <source>
        <dbReference type="Pfam" id="PF04316"/>
    </source>
</evidence>
<evidence type="ECO:0000313" key="8">
    <source>
        <dbReference type="EMBL" id="KSU84712.1"/>
    </source>
</evidence>
<evidence type="ECO:0000256" key="6">
    <source>
        <dbReference type="ARBA" id="ARBA00023163"/>
    </source>
</evidence>
<dbReference type="InterPro" id="IPR035890">
    <property type="entry name" value="Anti-sigma-28_factor_FlgM_sf"/>
</dbReference>
<reference evidence="8 9" key="1">
    <citation type="journal article" date="2014" name="Antonie Van Leeuwenhoek">
        <title>Fictibacillus enclensis sp. nov., isolated from marine sediment.</title>
        <authorList>
            <person name="Dastager S.G."/>
            <person name="Mawlankar R."/>
            <person name="Srinivasan K."/>
            <person name="Tang S.K."/>
            <person name="Lee J.C."/>
            <person name="Ramana V.V."/>
            <person name="Shouche Y.S."/>
        </authorList>
    </citation>
    <scope>NUCLEOTIDE SEQUENCE [LARGE SCALE GENOMIC DNA]</scope>
    <source>
        <strain evidence="8 9">NIO-1003</strain>
    </source>
</reference>
<evidence type="ECO:0000313" key="9">
    <source>
        <dbReference type="Proteomes" id="UP000054099"/>
    </source>
</evidence>
<feature type="domain" description="Anti-sigma-28 factor FlgM C-terminal" evidence="7">
    <location>
        <begin position="31"/>
        <end position="81"/>
    </location>
</feature>
<dbReference type="InterPro" id="IPR007412">
    <property type="entry name" value="FlgM"/>
</dbReference>
<dbReference type="GO" id="GO:0045892">
    <property type="term" value="P:negative regulation of DNA-templated transcription"/>
    <property type="evidence" value="ECO:0007669"/>
    <property type="project" value="InterPro"/>
</dbReference>
<evidence type="ECO:0000256" key="3">
    <source>
        <dbReference type="ARBA" id="ARBA00022491"/>
    </source>
</evidence>
<comment type="caution">
    <text evidence="8">The sequence shown here is derived from an EMBL/GenBank/DDBJ whole genome shotgun (WGS) entry which is preliminary data.</text>
</comment>
<keyword evidence="6" id="KW-0804">Transcription</keyword>
<sequence>MKINGIQRVDQPYKATEVMKPQKVSKPSLQDSVEISREGLLLNQTTAGMPSERLAKVEELKQKINAGEYQIDPEKIAAKIASYYQK</sequence>
<keyword evidence="4" id="KW-1005">Bacterial flagellum biogenesis</keyword>
<dbReference type="SUPFAM" id="SSF101498">
    <property type="entry name" value="Anti-sigma factor FlgM"/>
    <property type="match status" value="1"/>
</dbReference>
<dbReference type="OrthoDB" id="2991036at2"/>
<dbReference type="Proteomes" id="UP000054099">
    <property type="component" value="Unassembled WGS sequence"/>
</dbReference>
<organism evidence="8 9">
    <name type="scientific">Fictibacillus enclensis</name>
    <dbReference type="NCBI Taxonomy" id="1017270"/>
    <lineage>
        <taxon>Bacteria</taxon>
        <taxon>Bacillati</taxon>
        <taxon>Bacillota</taxon>
        <taxon>Bacilli</taxon>
        <taxon>Bacillales</taxon>
        <taxon>Fictibacillaceae</taxon>
        <taxon>Fictibacillus</taxon>
    </lineage>
</organism>
<dbReference type="EMBL" id="LNQN01000001">
    <property type="protein sequence ID" value="KSU84712.1"/>
    <property type="molecule type" value="Genomic_DNA"/>
</dbReference>
<evidence type="ECO:0000256" key="4">
    <source>
        <dbReference type="ARBA" id="ARBA00022795"/>
    </source>
</evidence>
<dbReference type="AlphaFoldDB" id="A0A0V8JCY6"/>